<dbReference type="InterPro" id="IPR012899">
    <property type="entry name" value="LTXXQ"/>
</dbReference>
<evidence type="ECO:0000313" key="3">
    <source>
        <dbReference type="EMBL" id="RXK09287.1"/>
    </source>
</evidence>
<dbReference type="EMBL" id="PDKM01000006">
    <property type="protein sequence ID" value="RXK09287.1"/>
    <property type="molecule type" value="Genomic_DNA"/>
</dbReference>
<dbReference type="EMBL" id="CP031217">
    <property type="protein sequence ID" value="AXH11530.1"/>
    <property type="molecule type" value="Genomic_DNA"/>
</dbReference>
<reference evidence="3 5" key="1">
    <citation type="submission" date="2017-10" db="EMBL/GenBank/DDBJ databases">
        <title>Genomics of the genus Arcobacter.</title>
        <authorList>
            <person name="Perez-Cataluna A."/>
            <person name="Figueras M.J."/>
        </authorList>
    </citation>
    <scope>NUCLEOTIDE SEQUENCE [LARGE SCALE GENOMIC DNA]</scope>
    <source>
        <strain evidence="3 5">CECT 7835</strain>
    </source>
</reference>
<sequence>MKRKMIISVALATVLASGLYASCYNNMSGGNNMCGGNGNYNNAPHKMMKKGSSGFMSMVYQLNLNEKQKEQISAIRQEMFKNRFQKESAFTESSFDKDKYIELMKQRRENMIESKAEMIDKVYKLLDKEQKKELKAMMDRKKERISFMMNKRMNFDQNCYGRR</sequence>
<dbReference type="AlphaFoldDB" id="A0AAX2A507"/>
<organism evidence="3 5">
    <name type="scientific">Halarcobacter bivalviorum</name>
    <dbReference type="NCBI Taxonomy" id="663364"/>
    <lineage>
        <taxon>Bacteria</taxon>
        <taxon>Pseudomonadati</taxon>
        <taxon>Campylobacterota</taxon>
        <taxon>Epsilonproteobacteria</taxon>
        <taxon>Campylobacterales</taxon>
        <taxon>Arcobacteraceae</taxon>
        <taxon>Halarcobacter</taxon>
    </lineage>
</organism>
<dbReference type="Proteomes" id="UP000253850">
    <property type="component" value="Chromosome"/>
</dbReference>
<evidence type="ECO:0000313" key="5">
    <source>
        <dbReference type="Proteomes" id="UP000289193"/>
    </source>
</evidence>
<feature type="signal peptide" evidence="1">
    <location>
        <begin position="1"/>
        <end position="21"/>
    </location>
</feature>
<evidence type="ECO:0000313" key="4">
    <source>
        <dbReference type="Proteomes" id="UP000253850"/>
    </source>
</evidence>
<dbReference type="GO" id="GO:0042597">
    <property type="term" value="C:periplasmic space"/>
    <property type="evidence" value="ECO:0007669"/>
    <property type="project" value="InterPro"/>
</dbReference>
<keyword evidence="5" id="KW-1185">Reference proteome</keyword>
<feature type="chain" id="PRO_5044718402" evidence="1">
    <location>
        <begin position="22"/>
        <end position="163"/>
    </location>
</feature>
<dbReference type="KEGG" id="hbv:ABIV_0509"/>
<dbReference type="Proteomes" id="UP000289193">
    <property type="component" value="Unassembled WGS sequence"/>
</dbReference>
<name>A0AAX2A507_9BACT</name>
<keyword evidence="1" id="KW-0732">Signal</keyword>
<dbReference type="RefSeq" id="WP_114838403.1">
    <property type="nucleotide sequence ID" value="NZ_CP031217.1"/>
</dbReference>
<dbReference type="Pfam" id="PF07813">
    <property type="entry name" value="LTXXQ"/>
    <property type="match status" value="1"/>
</dbReference>
<evidence type="ECO:0000256" key="1">
    <source>
        <dbReference type="SAM" id="SignalP"/>
    </source>
</evidence>
<accession>A0AAX2A507</accession>
<gene>
    <name evidence="2" type="ORF">ABIV_0509</name>
    <name evidence="3" type="ORF">CRV05_10170</name>
</gene>
<evidence type="ECO:0000313" key="2">
    <source>
        <dbReference type="EMBL" id="AXH11530.1"/>
    </source>
</evidence>
<dbReference type="Gene3D" id="1.20.120.1490">
    <property type="match status" value="1"/>
</dbReference>
<proteinExistence type="predicted"/>
<protein>
    <submittedName>
        <fullName evidence="2">CpxP family two-component system-associated protein</fullName>
    </submittedName>
</protein>
<reference evidence="2 4" key="2">
    <citation type="submission" date="2018-07" db="EMBL/GenBank/DDBJ databases">
        <title>Complete genome of the Arcobacter bivalviorum type strain LMG 26154.</title>
        <authorList>
            <person name="Miller W.G."/>
            <person name="Yee E."/>
            <person name="Bono J.L."/>
        </authorList>
    </citation>
    <scope>NUCLEOTIDE SEQUENCE [LARGE SCALE GENOMIC DNA]</scope>
    <source>
        <strain evidence="2 4">LMG 26154</strain>
    </source>
</reference>